<feature type="compositionally biased region" description="Acidic residues" evidence="1">
    <location>
        <begin position="710"/>
        <end position="723"/>
    </location>
</feature>
<dbReference type="SUPFAM" id="SSF53098">
    <property type="entry name" value="Ribonuclease H-like"/>
    <property type="match status" value="1"/>
</dbReference>
<feature type="region of interest" description="Disordered" evidence="1">
    <location>
        <begin position="82"/>
        <end position="114"/>
    </location>
</feature>
<proteinExistence type="predicted"/>
<feature type="compositionally biased region" description="Low complexity" evidence="1">
    <location>
        <begin position="92"/>
        <end position="107"/>
    </location>
</feature>
<dbReference type="EMBL" id="JANAVB010009307">
    <property type="protein sequence ID" value="KAJ6840596.1"/>
    <property type="molecule type" value="Genomic_DNA"/>
</dbReference>
<feature type="domain" description="DUF7963" evidence="2">
    <location>
        <begin position="21"/>
        <end position="95"/>
    </location>
</feature>
<reference evidence="3" key="2">
    <citation type="submission" date="2023-04" db="EMBL/GenBank/DDBJ databases">
        <authorList>
            <person name="Bruccoleri R.E."/>
            <person name="Oakeley E.J."/>
            <person name="Faust A.-M."/>
            <person name="Dessus-Babus S."/>
            <person name="Altorfer M."/>
            <person name="Burckhardt D."/>
            <person name="Oertli M."/>
            <person name="Naumann U."/>
            <person name="Petersen F."/>
            <person name="Wong J."/>
        </authorList>
    </citation>
    <scope>NUCLEOTIDE SEQUENCE</scope>
    <source>
        <strain evidence="3">GSM-AAB239-AS_SAM_17_03QT</strain>
        <tissue evidence="3">Leaf</tissue>
    </source>
</reference>
<dbReference type="PANTHER" id="PTHR32166:SF24">
    <property type="entry name" value="F16P17.2 PROTEIN"/>
    <property type="match status" value="1"/>
</dbReference>
<sequence length="729" mass="80743">MAETKEGAAASSAVAGEGATAIRRYESLVTIRTKAINGKGAWYWAYLEPLLATDDSGAPRAAKIRCSLCDAVFSASNPSRTASEHLKRGSCPNFSSSSPQPISSAPPLHSPSRKRTQKLLAAATVSASASPSPLLLPCVLHQQQQQQKPHVALSGGKDDFGALAMLEDCVKRLKSPSTVPVQALPKPQADSALALFSDWLLESCGRVAPSSLSHPKLRDFFSQVGLPPPVSPRRLLGPTLDSRYRAAAADSEAKLRDAHFFQLASAGWKDRGFVNVAANLPNGTSVFVRAIAATAPVPPDYAQELLWDAVSSASVGIAERCVGIVSDRYKSKALRNLEARNQWMVNLSCQVQGLSSLVKDFVRELPIFETVATNCLKVANFFNSNSQARTIFHKYQLREFDHARLLRAPTHLGDTVRNLGPVYSMLEDIVQSMNPLQMSVLDEDYKVVRSEESQAKELGEMVQDVRFWNELEAVWSLLKLVKDTAREVEAERPLAGQCLPLWNELRSKVKGWCARFGMEVGPAEKVVERRFKKNYHPAWSAAYILDPFYLVKDASGKYLPPFKMLSPEQDKDVDRLITRLVSREEAHIVLMELMKWRSEGLDPLYAKAVQFKEPDPATGKMRIANPQSSRLVWETCLSELKLLRKVAVRLIFLHATALCGLKPDPPVLRWVGDHRRSRTALDRAQKMVFVAAHAKLERRDFSAEEKDAELFGEGEEDAMDEPPVDPPSL</sequence>
<evidence type="ECO:0000259" key="2">
    <source>
        <dbReference type="Pfam" id="PF25908"/>
    </source>
</evidence>
<dbReference type="InterPro" id="IPR012337">
    <property type="entry name" value="RNaseH-like_sf"/>
</dbReference>
<protein>
    <recommendedName>
        <fullName evidence="2">DUF7963 domain-containing protein</fullName>
    </recommendedName>
</protein>
<dbReference type="PANTHER" id="PTHR32166">
    <property type="entry name" value="OSJNBA0013A04.12 PROTEIN"/>
    <property type="match status" value="1"/>
</dbReference>
<dbReference type="Pfam" id="PF25908">
    <property type="entry name" value="DUF7963"/>
    <property type="match status" value="1"/>
</dbReference>
<dbReference type="Proteomes" id="UP001140949">
    <property type="component" value="Unassembled WGS sequence"/>
</dbReference>
<gene>
    <name evidence="3" type="ORF">M6B38_310445</name>
</gene>
<evidence type="ECO:0000313" key="3">
    <source>
        <dbReference type="EMBL" id="KAJ6840596.1"/>
    </source>
</evidence>
<feature type="region of interest" description="Disordered" evidence="1">
    <location>
        <begin position="701"/>
        <end position="729"/>
    </location>
</feature>
<name>A0AAX6HHS8_IRIPA</name>
<organism evidence="3 4">
    <name type="scientific">Iris pallida</name>
    <name type="common">Sweet iris</name>
    <dbReference type="NCBI Taxonomy" id="29817"/>
    <lineage>
        <taxon>Eukaryota</taxon>
        <taxon>Viridiplantae</taxon>
        <taxon>Streptophyta</taxon>
        <taxon>Embryophyta</taxon>
        <taxon>Tracheophyta</taxon>
        <taxon>Spermatophyta</taxon>
        <taxon>Magnoliopsida</taxon>
        <taxon>Liliopsida</taxon>
        <taxon>Asparagales</taxon>
        <taxon>Iridaceae</taxon>
        <taxon>Iridoideae</taxon>
        <taxon>Irideae</taxon>
        <taxon>Iris</taxon>
    </lineage>
</organism>
<comment type="caution">
    <text evidence="3">The sequence shown here is derived from an EMBL/GenBank/DDBJ whole genome shotgun (WGS) entry which is preliminary data.</text>
</comment>
<reference evidence="3" key="1">
    <citation type="journal article" date="2023" name="GigaByte">
        <title>Genome assembly of the bearded iris, Iris pallida Lam.</title>
        <authorList>
            <person name="Bruccoleri R.E."/>
            <person name="Oakeley E.J."/>
            <person name="Faust A.M.E."/>
            <person name="Altorfer M."/>
            <person name="Dessus-Babus S."/>
            <person name="Burckhardt D."/>
            <person name="Oertli M."/>
            <person name="Naumann U."/>
            <person name="Petersen F."/>
            <person name="Wong J."/>
        </authorList>
    </citation>
    <scope>NUCLEOTIDE SEQUENCE</scope>
    <source>
        <strain evidence="3">GSM-AAB239-AS_SAM_17_03QT</strain>
    </source>
</reference>
<keyword evidence="4" id="KW-1185">Reference proteome</keyword>
<evidence type="ECO:0000313" key="4">
    <source>
        <dbReference type="Proteomes" id="UP001140949"/>
    </source>
</evidence>
<dbReference type="InterPro" id="IPR058269">
    <property type="entry name" value="DUF7963"/>
</dbReference>
<dbReference type="AlphaFoldDB" id="A0AAX6HHS8"/>
<accession>A0AAX6HHS8</accession>
<evidence type="ECO:0000256" key="1">
    <source>
        <dbReference type="SAM" id="MobiDB-lite"/>
    </source>
</evidence>